<evidence type="ECO:0000313" key="10">
    <source>
        <dbReference type="EMBL" id="CAG9322577.1"/>
    </source>
</evidence>
<dbReference type="InterPro" id="IPR018200">
    <property type="entry name" value="USP_CS"/>
</dbReference>
<dbReference type="Pfam" id="PF06337">
    <property type="entry name" value="DUSP"/>
    <property type="match status" value="1"/>
</dbReference>
<organism evidence="10 11">
    <name type="scientific">Blepharisma stoltei</name>
    <dbReference type="NCBI Taxonomy" id="1481888"/>
    <lineage>
        <taxon>Eukaryota</taxon>
        <taxon>Sar</taxon>
        <taxon>Alveolata</taxon>
        <taxon>Ciliophora</taxon>
        <taxon>Postciliodesmatophora</taxon>
        <taxon>Heterotrichea</taxon>
        <taxon>Heterotrichida</taxon>
        <taxon>Blepharismidae</taxon>
        <taxon>Blepharisma</taxon>
    </lineage>
</organism>
<proteinExistence type="inferred from homology"/>
<evidence type="ECO:0000256" key="6">
    <source>
        <dbReference type="ARBA" id="ARBA00022807"/>
    </source>
</evidence>
<dbReference type="InterPro" id="IPR001394">
    <property type="entry name" value="Peptidase_C19_UCH"/>
</dbReference>
<protein>
    <recommendedName>
        <fullName evidence="7">Ubiquitin carboxyl-terminal hydrolase</fullName>
        <ecNumber evidence="7">3.4.19.12</ecNumber>
    </recommendedName>
</protein>
<dbReference type="InterPro" id="IPR035927">
    <property type="entry name" value="DUSP-like_sf"/>
</dbReference>
<dbReference type="Gene3D" id="3.30.2230.10">
    <property type="entry name" value="DUSP-like"/>
    <property type="match status" value="1"/>
</dbReference>
<dbReference type="SMART" id="SM00695">
    <property type="entry name" value="DUSP"/>
    <property type="match status" value="1"/>
</dbReference>
<dbReference type="Pfam" id="PF00443">
    <property type="entry name" value="UCH"/>
    <property type="match status" value="1"/>
</dbReference>
<dbReference type="CDD" id="cd02674">
    <property type="entry name" value="Peptidase_C19R"/>
    <property type="match status" value="1"/>
</dbReference>
<evidence type="ECO:0000256" key="3">
    <source>
        <dbReference type="ARBA" id="ARBA00022670"/>
    </source>
</evidence>
<evidence type="ECO:0000313" key="11">
    <source>
        <dbReference type="Proteomes" id="UP001162131"/>
    </source>
</evidence>
<keyword evidence="11" id="KW-1185">Reference proteome</keyword>
<dbReference type="GO" id="GO:0006508">
    <property type="term" value="P:proteolysis"/>
    <property type="evidence" value="ECO:0007669"/>
    <property type="project" value="UniProtKB-KW"/>
</dbReference>
<sequence length="904" mass="105022">MSDIDLPCIDYQKVNSWIKGEEDDGVQRENNFPEPGSEWFVISMKWLKKWKILAGIDQGFLDSENIGPVDSSDIIIDNNDIWKEDNEFFIKSGLLLGEDYEIVPPKAWSYFITTFGANQTIKRYSVQFSEDNTQVEITYKPLKVFYIMRSELKTENPVIVYVPHKSEIGDIMTKLRSLYKTKNNQHVDKNYIRLWHLDPKISIEQFKENIKKSTKIFPGKFLKEKLMLEDAEVADDDVIAAELKSSYITWSFNNPNDTDVCKYCSKAISKYIKCSCGRFKYCDSTCIENDRISHRCSDRNSYSESDARFLSPSPSSRNGIAGLQNLGNTCFMNSGLQCMSNTYPISQYLLNDDFLEDINYENPLGTQGQIVKEYAYLIRELWYGSNTYVSPWKFKRALAKFAPQFSGFHQQDSQEMLSFLLDGLHEDLNRVKKKPYVSQIDIAGLTDQDAAKAFWNVHTQRNQSIIIDLMYGQYRSEVECPECHNVSLAFDPFLMLALPIPSKEQVSLDVYYVSYSEDKTPLKIKILVNKNYNWKTVNEEIAKIIQTQNSIIFGIVSGQSLEKLGNLEKIENNKMLFAYEIPDAGSDEAFIILEFVKESSNYMYPQGETAGYPRLFKVSKNATLQQIHYFIYLYVMWLFGEDSKSSNDFQNSFPLLFPSIYTLKLVNPNKKRYTYYSSFSSACPYCHDQKCMNCKLPYDEETLQDYLNKFPDGNLKLELNFSSNYNSQMLKKLKEANLHEKYQETAQRHQDQKEASITLDDCLNLFSTREQLDEHNNSWCSKCKEHVRGIKKMDIFKLPKILIIHLKRFKQVGHYNSKNSKKVEFPMEELDMGKYALADTGIYDLYAVSNHYGALGGGHYTAYCRNYFDKKWYHFDDNSVSTVRDPQTKIIDSAAYVLFYMKRD</sequence>
<evidence type="ECO:0000256" key="2">
    <source>
        <dbReference type="ARBA" id="ARBA00009085"/>
    </source>
</evidence>
<evidence type="ECO:0000256" key="1">
    <source>
        <dbReference type="ARBA" id="ARBA00000707"/>
    </source>
</evidence>
<evidence type="ECO:0000259" key="8">
    <source>
        <dbReference type="PROSITE" id="PS50235"/>
    </source>
</evidence>
<dbReference type="PROSITE" id="PS51283">
    <property type="entry name" value="DUSP"/>
    <property type="match status" value="1"/>
</dbReference>
<comment type="caution">
    <text evidence="10">The sequence shown here is derived from an EMBL/GenBank/DDBJ whole genome shotgun (WGS) entry which is preliminary data.</text>
</comment>
<dbReference type="PROSITE" id="PS50235">
    <property type="entry name" value="USP_3"/>
    <property type="match status" value="1"/>
</dbReference>
<name>A0AAU9JA38_9CILI</name>
<dbReference type="PROSITE" id="PS00972">
    <property type="entry name" value="USP_1"/>
    <property type="match status" value="1"/>
</dbReference>
<dbReference type="SUPFAM" id="SSF143791">
    <property type="entry name" value="DUSP-like"/>
    <property type="match status" value="1"/>
</dbReference>
<dbReference type="GO" id="GO:0004843">
    <property type="term" value="F:cysteine-type deubiquitinase activity"/>
    <property type="evidence" value="ECO:0007669"/>
    <property type="project" value="UniProtKB-UniRule"/>
</dbReference>
<dbReference type="Gene3D" id="3.90.70.10">
    <property type="entry name" value="Cysteine proteinases"/>
    <property type="match status" value="2"/>
</dbReference>
<keyword evidence="3 7" id="KW-0645">Protease</keyword>
<keyword evidence="4 7" id="KW-0833">Ubl conjugation pathway</keyword>
<dbReference type="EC" id="3.4.19.12" evidence="7"/>
<comment type="similarity">
    <text evidence="2 7">Belongs to the peptidase C19 family.</text>
</comment>
<feature type="domain" description="USP" evidence="8">
    <location>
        <begin position="321"/>
        <end position="903"/>
    </location>
</feature>
<evidence type="ECO:0000256" key="4">
    <source>
        <dbReference type="ARBA" id="ARBA00022786"/>
    </source>
</evidence>
<dbReference type="PANTHER" id="PTHR21646">
    <property type="entry name" value="UBIQUITIN CARBOXYL-TERMINAL HYDROLASE"/>
    <property type="match status" value="1"/>
</dbReference>
<dbReference type="PANTHER" id="PTHR21646:SF24">
    <property type="entry name" value="UBIQUITIN CARBOXYL-TERMINAL HYDROLASE"/>
    <property type="match status" value="1"/>
</dbReference>
<dbReference type="InterPro" id="IPR038765">
    <property type="entry name" value="Papain-like_cys_pep_sf"/>
</dbReference>
<evidence type="ECO:0000256" key="5">
    <source>
        <dbReference type="ARBA" id="ARBA00022801"/>
    </source>
</evidence>
<gene>
    <name evidence="10" type="ORF">BSTOLATCC_MIC31703</name>
</gene>
<feature type="domain" description="DUSP" evidence="9">
    <location>
        <begin position="7"/>
        <end position="126"/>
    </location>
</feature>
<dbReference type="InterPro" id="IPR050185">
    <property type="entry name" value="Ub_carboxyl-term_hydrolase"/>
</dbReference>
<keyword evidence="5 7" id="KW-0378">Hydrolase</keyword>
<evidence type="ECO:0000256" key="7">
    <source>
        <dbReference type="RuleBase" id="RU366025"/>
    </source>
</evidence>
<keyword evidence="6 7" id="KW-0788">Thiol protease</keyword>
<reference evidence="10" key="1">
    <citation type="submission" date="2021-09" db="EMBL/GenBank/DDBJ databases">
        <authorList>
            <consortium name="AG Swart"/>
            <person name="Singh M."/>
            <person name="Singh A."/>
            <person name="Seah K."/>
            <person name="Emmerich C."/>
        </authorList>
    </citation>
    <scope>NUCLEOTIDE SEQUENCE</scope>
    <source>
        <strain evidence="10">ATCC30299</strain>
    </source>
</reference>
<dbReference type="InterPro" id="IPR028889">
    <property type="entry name" value="USP"/>
</dbReference>
<dbReference type="GO" id="GO:0016579">
    <property type="term" value="P:protein deubiquitination"/>
    <property type="evidence" value="ECO:0007669"/>
    <property type="project" value="InterPro"/>
</dbReference>
<dbReference type="PROSITE" id="PS00973">
    <property type="entry name" value="USP_2"/>
    <property type="match status" value="1"/>
</dbReference>
<accession>A0AAU9JA38</accession>
<dbReference type="SUPFAM" id="SSF54001">
    <property type="entry name" value="Cysteine proteinases"/>
    <property type="match status" value="1"/>
</dbReference>
<evidence type="ECO:0000259" key="9">
    <source>
        <dbReference type="PROSITE" id="PS51283"/>
    </source>
</evidence>
<comment type="catalytic activity">
    <reaction evidence="1 7">
        <text>Thiol-dependent hydrolysis of ester, thioester, amide, peptide and isopeptide bonds formed by the C-terminal Gly of ubiquitin (a 76-residue protein attached to proteins as an intracellular targeting signal).</text>
        <dbReference type="EC" id="3.4.19.12"/>
    </reaction>
</comment>
<dbReference type="AlphaFoldDB" id="A0AAU9JA38"/>
<dbReference type="InterPro" id="IPR006615">
    <property type="entry name" value="Pept_C19_DUSP"/>
</dbReference>
<dbReference type="Proteomes" id="UP001162131">
    <property type="component" value="Unassembled WGS sequence"/>
</dbReference>
<dbReference type="EMBL" id="CAJZBQ010000032">
    <property type="protein sequence ID" value="CAG9322577.1"/>
    <property type="molecule type" value="Genomic_DNA"/>
</dbReference>